<accession>A0A7S6WRI1</accession>
<keyword evidence="1" id="KW-0802">TPR repeat</keyword>
<reference evidence="3 4" key="1">
    <citation type="submission" date="2020-09" db="EMBL/GenBank/DDBJ databases">
        <title>Characterization of Treponema spp. from bovine digital dermatitis in Korea.</title>
        <authorList>
            <person name="Espiritu H.M."/>
            <person name="Cho Y.I."/>
            <person name="Mamuad L."/>
        </authorList>
    </citation>
    <scope>NUCLEOTIDE SEQUENCE [LARGE SCALE GENOMIC DNA]</scope>
    <source>
        <strain evidence="3 4">KS1</strain>
    </source>
</reference>
<dbReference type="Pfam" id="PF13181">
    <property type="entry name" value="TPR_8"/>
    <property type="match status" value="1"/>
</dbReference>
<dbReference type="SMART" id="SM00028">
    <property type="entry name" value="TPR"/>
    <property type="match status" value="3"/>
</dbReference>
<keyword evidence="2" id="KW-0472">Membrane</keyword>
<feature type="transmembrane region" description="Helical" evidence="2">
    <location>
        <begin position="21"/>
        <end position="40"/>
    </location>
</feature>
<dbReference type="InterPro" id="IPR019734">
    <property type="entry name" value="TPR_rpt"/>
</dbReference>
<dbReference type="Pfam" id="PF13432">
    <property type="entry name" value="TPR_16"/>
    <property type="match status" value="1"/>
</dbReference>
<feature type="repeat" description="TPR" evidence="1">
    <location>
        <begin position="165"/>
        <end position="198"/>
    </location>
</feature>
<evidence type="ECO:0000256" key="1">
    <source>
        <dbReference type="PROSITE-ProRule" id="PRU00339"/>
    </source>
</evidence>
<gene>
    <name evidence="3" type="ORF">IFE08_06745</name>
</gene>
<dbReference type="Gene3D" id="1.25.40.10">
    <property type="entry name" value="Tetratricopeptide repeat domain"/>
    <property type="match status" value="2"/>
</dbReference>
<dbReference type="GeneID" id="301090283"/>
<dbReference type="SUPFAM" id="SSF48452">
    <property type="entry name" value="TPR-like"/>
    <property type="match status" value="2"/>
</dbReference>
<name>A0A7S6WRI1_9SPIR</name>
<evidence type="ECO:0000313" key="3">
    <source>
        <dbReference type="EMBL" id="QOW62023.1"/>
    </source>
</evidence>
<evidence type="ECO:0000313" key="4">
    <source>
        <dbReference type="Proteomes" id="UP000593915"/>
    </source>
</evidence>
<protein>
    <submittedName>
        <fullName evidence="3">Tetratricopeptide repeat protein</fullName>
    </submittedName>
</protein>
<dbReference type="AlphaFoldDB" id="A0A7S6WRI1"/>
<dbReference type="Proteomes" id="UP000593915">
    <property type="component" value="Chromosome"/>
</dbReference>
<sequence length="312" mass="36094">MKFKRNVQNMGFSREKKGFKSFFIITGILLCVSLSSFLFFKYKKNFINTPSMNSVYADWKNKDYEKVYKKTEAVLKKRPLDGEALAMHGFASYYLFAEQNDFSVSYPYLNEAILSLRQAMYRVKSSEKPKISYMLGKAYYQKGYYYADLAIKYLDYAYASDFTFKDLAEFRGMAASLLGDTEKAISAFTEALAQEPSDLLLFALAENYIKIYDEKNAKLYLFETIEKTKDTLLELKCRYLLGSLFLDEGKVNDAEKEFNIILEKDGTYADAHYGLGVVSEIRGDLIKARAEWRKAIKLNPLHEKTRVKLNLK</sequence>
<feature type="repeat" description="TPR" evidence="1">
    <location>
        <begin position="269"/>
        <end position="302"/>
    </location>
</feature>
<dbReference type="RefSeq" id="WP_020965556.1">
    <property type="nucleotide sequence ID" value="NZ_CP061839.1"/>
</dbReference>
<organism evidence="3 4">
    <name type="scientific">Treponema pedis</name>
    <dbReference type="NCBI Taxonomy" id="409322"/>
    <lineage>
        <taxon>Bacteria</taxon>
        <taxon>Pseudomonadati</taxon>
        <taxon>Spirochaetota</taxon>
        <taxon>Spirochaetia</taxon>
        <taxon>Spirochaetales</taxon>
        <taxon>Treponemataceae</taxon>
        <taxon>Treponema</taxon>
    </lineage>
</organism>
<keyword evidence="2" id="KW-0812">Transmembrane</keyword>
<dbReference type="InterPro" id="IPR011990">
    <property type="entry name" value="TPR-like_helical_dom_sf"/>
</dbReference>
<keyword evidence="2" id="KW-1133">Transmembrane helix</keyword>
<proteinExistence type="predicted"/>
<dbReference type="EMBL" id="CP061839">
    <property type="protein sequence ID" value="QOW62023.1"/>
    <property type="molecule type" value="Genomic_DNA"/>
</dbReference>
<evidence type="ECO:0000256" key="2">
    <source>
        <dbReference type="SAM" id="Phobius"/>
    </source>
</evidence>
<dbReference type="PROSITE" id="PS50005">
    <property type="entry name" value="TPR"/>
    <property type="match status" value="2"/>
</dbReference>